<comment type="caution">
    <text evidence="1">The sequence shown here is derived from an EMBL/GenBank/DDBJ whole genome shotgun (WGS) entry which is preliminary data.</text>
</comment>
<proteinExistence type="predicted"/>
<dbReference type="EMBL" id="JANJYJ010000009">
    <property type="protein sequence ID" value="KAK3189285.1"/>
    <property type="molecule type" value="Genomic_DNA"/>
</dbReference>
<gene>
    <name evidence="1" type="ORF">Dsin_028846</name>
</gene>
<sequence>MSAMMWLSCLIDDAVSRGDTAGYRCCSTGPFISHLFFADDTLLFACAYSKDCKSIKRILGDYALASGQVVNFRKSALCINKSVPMRVGVRLAHIVGVNLVSCHDMYLGFPGFAGRNKRQLFDSLKDRVWCKINGWRHKIFSARGKEVLLKAVIQAIPSYAMNLFRLPKGFMSEIQLMCSCFWWGSTDSVRKMH</sequence>
<reference evidence="1" key="1">
    <citation type="journal article" date="2023" name="Plant J.">
        <title>Genome sequences and population genomics provide insights into the demographic history, inbreeding, and mutation load of two 'living fossil' tree species of Dipteronia.</title>
        <authorList>
            <person name="Feng Y."/>
            <person name="Comes H.P."/>
            <person name="Chen J."/>
            <person name="Zhu S."/>
            <person name="Lu R."/>
            <person name="Zhang X."/>
            <person name="Li P."/>
            <person name="Qiu J."/>
            <person name="Olsen K.M."/>
            <person name="Qiu Y."/>
        </authorList>
    </citation>
    <scope>NUCLEOTIDE SEQUENCE</scope>
    <source>
        <strain evidence="1">NBL</strain>
    </source>
</reference>
<evidence type="ECO:0000313" key="2">
    <source>
        <dbReference type="Proteomes" id="UP001281410"/>
    </source>
</evidence>
<dbReference type="AlphaFoldDB" id="A0AAD9ZRC3"/>
<keyword evidence="2" id="KW-1185">Reference proteome</keyword>
<dbReference type="Proteomes" id="UP001281410">
    <property type="component" value="Unassembled WGS sequence"/>
</dbReference>
<dbReference type="PANTHER" id="PTHR33116">
    <property type="entry name" value="REVERSE TRANSCRIPTASE ZINC-BINDING DOMAIN-CONTAINING PROTEIN-RELATED-RELATED"/>
    <property type="match status" value="1"/>
</dbReference>
<evidence type="ECO:0000313" key="1">
    <source>
        <dbReference type="EMBL" id="KAK3189285.1"/>
    </source>
</evidence>
<organism evidence="1 2">
    <name type="scientific">Dipteronia sinensis</name>
    <dbReference type="NCBI Taxonomy" id="43782"/>
    <lineage>
        <taxon>Eukaryota</taxon>
        <taxon>Viridiplantae</taxon>
        <taxon>Streptophyta</taxon>
        <taxon>Embryophyta</taxon>
        <taxon>Tracheophyta</taxon>
        <taxon>Spermatophyta</taxon>
        <taxon>Magnoliopsida</taxon>
        <taxon>eudicotyledons</taxon>
        <taxon>Gunneridae</taxon>
        <taxon>Pentapetalae</taxon>
        <taxon>rosids</taxon>
        <taxon>malvids</taxon>
        <taxon>Sapindales</taxon>
        <taxon>Sapindaceae</taxon>
        <taxon>Hippocastanoideae</taxon>
        <taxon>Acereae</taxon>
        <taxon>Dipteronia</taxon>
    </lineage>
</organism>
<evidence type="ECO:0008006" key="3">
    <source>
        <dbReference type="Google" id="ProtNLM"/>
    </source>
</evidence>
<accession>A0AAD9ZRC3</accession>
<name>A0AAD9ZRC3_9ROSI</name>
<protein>
    <recommendedName>
        <fullName evidence="3">Reverse transcriptase</fullName>
    </recommendedName>
</protein>
<dbReference type="PANTHER" id="PTHR33116:SF86">
    <property type="entry name" value="REVERSE TRANSCRIPTASE DOMAIN-CONTAINING PROTEIN"/>
    <property type="match status" value="1"/>
</dbReference>